<dbReference type="Proteomes" id="UP000032673">
    <property type="component" value="Unassembled WGS sequence"/>
</dbReference>
<accession>A0A6N3T3G0</accession>
<feature type="region of interest" description="Disordered" evidence="1">
    <location>
        <begin position="1"/>
        <end position="52"/>
    </location>
</feature>
<name>A0A6N3T3G0_9PROT</name>
<evidence type="ECO:0000313" key="2">
    <source>
        <dbReference type="EMBL" id="GAN62845.1"/>
    </source>
</evidence>
<dbReference type="EMBL" id="BJXQ01000002">
    <property type="protein sequence ID" value="GEN02414.1"/>
    <property type="molecule type" value="Genomic_DNA"/>
</dbReference>
<evidence type="ECO:0000313" key="5">
    <source>
        <dbReference type="Proteomes" id="UP000321104"/>
    </source>
</evidence>
<evidence type="ECO:0000313" key="4">
    <source>
        <dbReference type="Proteomes" id="UP000032673"/>
    </source>
</evidence>
<comment type="caution">
    <text evidence="3">The sequence shown here is derived from an EMBL/GenBank/DDBJ whole genome shotgun (WGS) entry which is preliminary data.</text>
</comment>
<gene>
    <name evidence="2" type="ORF">Abin_015_131</name>
    <name evidence="3" type="ORF">AIN02nite_04390</name>
</gene>
<dbReference type="EMBL" id="BAMW01000015">
    <property type="protein sequence ID" value="GAN62845.1"/>
    <property type="molecule type" value="Genomic_DNA"/>
</dbReference>
<protein>
    <submittedName>
        <fullName evidence="3">Uncharacterized protein</fullName>
    </submittedName>
</protein>
<evidence type="ECO:0000313" key="3">
    <source>
        <dbReference type="EMBL" id="GEN02414.1"/>
    </source>
</evidence>
<dbReference type="Proteomes" id="UP000321104">
    <property type="component" value="Unassembled WGS sequence"/>
</dbReference>
<sequence length="52" mass="5621">MHHAWLGVDKTKMNRGDGSSDGTGEKGNKIRQCHEDARPQADSHAQHAPDAA</sequence>
<evidence type="ECO:0000256" key="1">
    <source>
        <dbReference type="SAM" id="MobiDB-lite"/>
    </source>
</evidence>
<reference evidence="3 5" key="2">
    <citation type="submission" date="2019-07" db="EMBL/GenBank/DDBJ databases">
        <title>Whole genome shotgun sequence of Acetobacter indonesiensis NBRC 16471.</title>
        <authorList>
            <person name="Hosoyama A."/>
            <person name="Uohara A."/>
            <person name="Ohji S."/>
            <person name="Ichikawa N."/>
        </authorList>
    </citation>
    <scope>NUCLEOTIDE SEQUENCE [LARGE SCALE GENOMIC DNA]</scope>
    <source>
        <strain evidence="3 5">NBRC 16471</strain>
    </source>
</reference>
<reference evidence="2 4" key="1">
    <citation type="submission" date="2012-11" db="EMBL/GenBank/DDBJ databases">
        <title>Whole genome sequence of Acetobacter indonesiensis 5H-1.</title>
        <authorList>
            <person name="Azuma Y."/>
            <person name="Higashiura N."/>
            <person name="Hirakawa H."/>
            <person name="Matsushita K."/>
        </authorList>
    </citation>
    <scope>NUCLEOTIDE SEQUENCE [LARGE SCALE GENOMIC DNA]</scope>
    <source>
        <strain evidence="2 4">5H-1</strain>
    </source>
</reference>
<feature type="compositionally biased region" description="Basic and acidic residues" evidence="1">
    <location>
        <begin position="23"/>
        <end position="52"/>
    </location>
</feature>
<proteinExistence type="predicted"/>
<keyword evidence="4" id="KW-1185">Reference proteome</keyword>
<dbReference type="AlphaFoldDB" id="A0A6N3T3G0"/>
<organism evidence="3 5">
    <name type="scientific">Acetobacter indonesiensis</name>
    <dbReference type="NCBI Taxonomy" id="104101"/>
    <lineage>
        <taxon>Bacteria</taxon>
        <taxon>Pseudomonadati</taxon>
        <taxon>Pseudomonadota</taxon>
        <taxon>Alphaproteobacteria</taxon>
        <taxon>Acetobacterales</taxon>
        <taxon>Acetobacteraceae</taxon>
        <taxon>Acetobacter</taxon>
    </lineage>
</organism>